<gene>
    <name evidence="1" type="ORF">FHX53_001980</name>
</gene>
<reference evidence="1 2" key="1">
    <citation type="submission" date="2020-07" db="EMBL/GenBank/DDBJ databases">
        <title>Sequencing the genomes of 1000 actinobacteria strains.</title>
        <authorList>
            <person name="Klenk H.-P."/>
        </authorList>
    </citation>
    <scope>NUCLEOTIDE SEQUENCE [LARGE SCALE GENOMIC DNA]</scope>
    <source>
        <strain evidence="1 2">DSM 19663</strain>
    </source>
</reference>
<sequence>MNLTSYVLDASVALAALSRDIEGAARSGGAFVPVRTCDGIERSVLITPSLLVEIEPLELADEVEGQPASAGEVGTGDWETHSGELATFSGLERYEARNPSYFSW</sequence>
<dbReference type="RefSeq" id="WP_182491180.1">
    <property type="nucleotide sequence ID" value="NZ_BAAAOV010000019.1"/>
</dbReference>
<dbReference type="Proteomes" id="UP000585905">
    <property type="component" value="Unassembled WGS sequence"/>
</dbReference>
<organism evidence="1 2">
    <name type="scientific">Microcella alkalica</name>
    <dbReference type="NCBI Taxonomy" id="355930"/>
    <lineage>
        <taxon>Bacteria</taxon>
        <taxon>Bacillati</taxon>
        <taxon>Actinomycetota</taxon>
        <taxon>Actinomycetes</taxon>
        <taxon>Micrococcales</taxon>
        <taxon>Microbacteriaceae</taxon>
        <taxon>Microcella</taxon>
    </lineage>
</organism>
<evidence type="ECO:0000313" key="2">
    <source>
        <dbReference type="Proteomes" id="UP000585905"/>
    </source>
</evidence>
<evidence type="ECO:0000313" key="1">
    <source>
        <dbReference type="EMBL" id="MBA8848376.1"/>
    </source>
</evidence>
<keyword evidence="2" id="KW-1185">Reference proteome</keyword>
<comment type="caution">
    <text evidence="1">The sequence shown here is derived from an EMBL/GenBank/DDBJ whole genome shotgun (WGS) entry which is preliminary data.</text>
</comment>
<accession>A0A839EAX1</accession>
<protein>
    <submittedName>
        <fullName evidence="1">Uncharacterized protein</fullName>
    </submittedName>
</protein>
<dbReference type="EMBL" id="JACGWX010000005">
    <property type="protein sequence ID" value="MBA8848376.1"/>
    <property type="molecule type" value="Genomic_DNA"/>
</dbReference>
<proteinExistence type="predicted"/>
<name>A0A839EAX1_9MICO</name>
<dbReference type="AlphaFoldDB" id="A0A839EAX1"/>